<name>A0ACD3B811_9AGAR</name>
<proteinExistence type="predicted"/>
<gene>
    <name evidence="1" type="ORF">BDN72DRAFT_152483</name>
</gene>
<dbReference type="EMBL" id="ML208273">
    <property type="protein sequence ID" value="TFK73769.1"/>
    <property type="molecule type" value="Genomic_DNA"/>
</dbReference>
<evidence type="ECO:0000313" key="1">
    <source>
        <dbReference type="EMBL" id="TFK73769.1"/>
    </source>
</evidence>
<dbReference type="Proteomes" id="UP000308600">
    <property type="component" value="Unassembled WGS sequence"/>
</dbReference>
<evidence type="ECO:0000313" key="2">
    <source>
        <dbReference type="Proteomes" id="UP000308600"/>
    </source>
</evidence>
<accession>A0ACD3B811</accession>
<keyword evidence="2" id="KW-1185">Reference proteome</keyword>
<protein>
    <submittedName>
        <fullName evidence="1">Uncharacterized protein</fullName>
    </submittedName>
</protein>
<organism evidence="1 2">
    <name type="scientific">Pluteus cervinus</name>
    <dbReference type="NCBI Taxonomy" id="181527"/>
    <lineage>
        <taxon>Eukaryota</taxon>
        <taxon>Fungi</taxon>
        <taxon>Dikarya</taxon>
        <taxon>Basidiomycota</taxon>
        <taxon>Agaricomycotina</taxon>
        <taxon>Agaricomycetes</taxon>
        <taxon>Agaricomycetidae</taxon>
        <taxon>Agaricales</taxon>
        <taxon>Pluteineae</taxon>
        <taxon>Pluteaceae</taxon>
        <taxon>Pluteus</taxon>
    </lineage>
</organism>
<reference evidence="1 2" key="1">
    <citation type="journal article" date="2019" name="Nat. Ecol. Evol.">
        <title>Megaphylogeny resolves global patterns of mushroom evolution.</title>
        <authorList>
            <person name="Varga T."/>
            <person name="Krizsan K."/>
            <person name="Foldi C."/>
            <person name="Dima B."/>
            <person name="Sanchez-Garcia M."/>
            <person name="Sanchez-Ramirez S."/>
            <person name="Szollosi G.J."/>
            <person name="Szarkandi J.G."/>
            <person name="Papp V."/>
            <person name="Albert L."/>
            <person name="Andreopoulos W."/>
            <person name="Angelini C."/>
            <person name="Antonin V."/>
            <person name="Barry K.W."/>
            <person name="Bougher N.L."/>
            <person name="Buchanan P."/>
            <person name="Buyck B."/>
            <person name="Bense V."/>
            <person name="Catcheside P."/>
            <person name="Chovatia M."/>
            <person name="Cooper J."/>
            <person name="Damon W."/>
            <person name="Desjardin D."/>
            <person name="Finy P."/>
            <person name="Geml J."/>
            <person name="Haridas S."/>
            <person name="Hughes K."/>
            <person name="Justo A."/>
            <person name="Karasinski D."/>
            <person name="Kautmanova I."/>
            <person name="Kiss B."/>
            <person name="Kocsube S."/>
            <person name="Kotiranta H."/>
            <person name="LaButti K.M."/>
            <person name="Lechner B.E."/>
            <person name="Liimatainen K."/>
            <person name="Lipzen A."/>
            <person name="Lukacs Z."/>
            <person name="Mihaltcheva S."/>
            <person name="Morgado L.N."/>
            <person name="Niskanen T."/>
            <person name="Noordeloos M.E."/>
            <person name="Ohm R.A."/>
            <person name="Ortiz-Santana B."/>
            <person name="Ovrebo C."/>
            <person name="Racz N."/>
            <person name="Riley R."/>
            <person name="Savchenko A."/>
            <person name="Shiryaev A."/>
            <person name="Soop K."/>
            <person name="Spirin V."/>
            <person name="Szebenyi C."/>
            <person name="Tomsovsky M."/>
            <person name="Tulloss R.E."/>
            <person name="Uehling J."/>
            <person name="Grigoriev I.V."/>
            <person name="Vagvolgyi C."/>
            <person name="Papp T."/>
            <person name="Martin F.M."/>
            <person name="Miettinen O."/>
            <person name="Hibbett D.S."/>
            <person name="Nagy L.G."/>
        </authorList>
    </citation>
    <scope>NUCLEOTIDE SEQUENCE [LARGE SCALE GENOMIC DNA]</scope>
    <source>
        <strain evidence="1 2">NL-1719</strain>
    </source>
</reference>
<sequence>MTIISTQPLAATVHHRHRLSLDAGIAECWSCLLAEVEPRPTPFPNRLVEHHDGGDYNSIPPGLSYKGGSRLGEAGSQAPLFSMASDSSSPCMDAIVKPSPPSNGVKLYSEGQSTPNSLEPPTHSHSFRNHNNSDSSSSSSPPPPQMHFPSSSSRLLKRHLSKKKSMVGLRRQFILDEEAALRVLDRELEL</sequence>